<dbReference type="Gene3D" id="2.120.10.30">
    <property type="entry name" value="TolB, C-terminal domain"/>
    <property type="match status" value="1"/>
</dbReference>
<dbReference type="EMBL" id="JAPDRN010000142">
    <property type="protein sequence ID" value="KAJ9618365.1"/>
    <property type="molecule type" value="Genomic_DNA"/>
</dbReference>
<comment type="caution">
    <text evidence="1">The sequence shown here is derived from an EMBL/GenBank/DDBJ whole genome shotgun (WGS) entry which is preliminary data.</text>
</comment>
<organism evidence="1 2">
    <name type="scientific">Knufia peltigerae</name>
    <dbReference type="NCBI Taxonomy" id="1002370"/>
    <lineage>
        <taxon>Eukaryota</taxon>
        <taxon>Fungi</taxon>
        <taxon>Dikarya</taxon>
        <taxon>Ascomycota</taxon>
        <taxon>Pezizomycotina</taxon>
        <taxon>Eurotiomycetes</taxon>
        <taxon>Chaetothyriomycetidae</taxon>
        <taxon>Chaetothyriales</taxon>
        <taxon>Trichomeriaceae</taxon>
        <taxon>Knufia</taxon>
    </lineage>
</organism>
<keyword evidence="2" id="KW-1185">Reference proteome</keyword>
<dbReference type="InterPro" id="IPR011042">
    <property type="entry name" value="6-blade_b-propeller_TolB-like"/>
</dbReference>
<dbReference type="AlphaFoldDB" id="A0AA39CRQ4"/>
<evidence type="ECO:0000313" key="1">
    <source>
        <dbReference type="EMBL" id="KAJ9618365.1"/>
    </source>
</evidence>
<proteinExistence type="predicted"/>
<reference evidence="1" key="1">
    <citation type="submission" date="2022-10" db="EMBL/GenBank/DDBJ databases">
        <title>Culturing micro-colonial fungi from biological soil crusts in the Mojave desert and describing Neophaeococcomyces mojavensis, and introducing the new genera and species Taxawa tesnikishii.</title>
        <authorList>
            <person name="Kurbessoian T."/>
            <person name="Stajich J.E."/>
        </authorList>
    </citation>
    <scope>NUCLEOTIDE SEQUENCE</scope>
    <source>
        <strain evidence="1">TK_35</strain>
    </source>
</reference>
<sequence length="139" mass="15613">MSDRFAQELSSLCEWDAFPQRQPALDGERRHRSVNINLLSPPNIEGVEIASKSFEPDLPKLEPRLHDPLNSSILAPAAILRLRRNQNWKPELLYWDDGSLITLLTTAALDPTGRRLIAGGVIEPYFIVCELGNDSSYSD</sequence>
<evidence type="ECO:0000313" key="2">
    <source>
        <dbReference type="Proteomes" id="UP001172681"/>
    </source>
</evidence>
<protein>
    <submittedName>
        <fullName evidence="1">Uncharacterized protein</fullName>
    </submittedName>
</protein>
<gene>
    <name evidence="1" type="ORF">H2204_013039</name>
</gene>
<accession>A0AA39CRQ4</accession>
<dbReference type="Proteomes" id="UP001172681">
    <property type="component" value="Unassembled WGS sequence"/>
</dbReference>
<name>A0AA39CRQ4_9EURO</name>